<sequence>MSWNVVPLKRVASITLGKMLQSVPSTEDDVELPYARAASIGQDGRLHGDDDTKTMWFSPKDIKHLSLKRGDILVVEGGDVGRSIVLLSDYPGWGFQNSINRVRVFPGHDPRFIQYHLDYLKHCGYLRLICDAVSFPHLTAEKLAAVPIQLPCQDQQKRIAQYLDVETAKIDHLIAKQCELINLTNSRLQAWRELAFLGNGHGNPLECPPEGWEVLRNRHILEHVDGRSETGDEEMLSVSHLTGVTPRSMKNVTMFEAESTVGYRLVGQNELVINTMWAWMGALGVSRYEGIVSPAYDVYKFRDLDAVNPMYFDCMYRTAAYVQLMKANSRGIWESRLRLYPEIFLRLPSLVPPKETQDRLVKENRARTTEAERLTTQGNKAIELLQERRSALITAAVTGHIEV</sequence>
<dbReference type="GO" id="GO:0009307">
    <property type="term" value="P:DNA restriction-modification system"/>
    <property type="evidence" value="ECO:0007669"/>
    <property type="project" value="UniProtKB-KW"/>
</dbReference>
<keyword evidence="3" id="KW-0238">DNA-binding</keyword>
<dbReference type="InterPro" id="IPR000055">
    <property type="entry name" value="Restrct_endonuc_typeI_TRD"/>
</dbReference>
<dbReference type="PANTHER" id="PTHR43140:SF1">
    <property type="entry name" value="TYPE I RESTRICTION ENZYME ECOKI SPECIFICITY SUBUNIT"/>
    <property type="match status" value="1"/>
</dbReference>
<dbReference type="SUPFAM" id="SSF116734">
    <property type="entry name" value="DNA methylase specificity domain"/>
    <property type="match status" value="2"/>
</dbReference>
<dbReference type="PANTHER" id="PTHR43140">
    <property type="entry name" value="TYPE-1 RESTRICTION ENZYME ECOKI SPECIFICITY PROTEIN"/>
    <property type="match status" value="1"/>
</dbReference>
<dbReference type="AlphaFoldDB" id="A0AB38VR14"/>
<reference evidence="6 7" key="1">
    <citation type="submission" date="2018-12" db="EMBL/GenBank/DDBJ databases">
        <authorList>
            <consortium name="Pathogen Informatics"/>
        </authorList>
    </citation>
    <scope>NUCLEOTIDE SEQUENCE [LARGE SCALE GENOMIC DNA]</scope>
    <source>
        <strain evidence="6 7">NCTC949</strain>
    </source>
</reference>
<dbReference type="Gene3D" id="3.90.220.20">
    <property type="entry name" value="DNA methylase specificity domains"/>
    <property type="match status" value="2"/>
</dbReference>
<dbReference type="REBASE" id="288912">
    <property type="entry name" value="S.Cku949I"/>
</dbReference>
<dbReference type="InterPro" id="IPR051212">
    <property type="entry name" value="Type-I_RE_S_subunit"/>
</dbReference>
<name>A0AB38VR14_9CORY</name>
<proteinExistence type="inferred from homology"/>
<comment type="similarity">
    <text evidence="1">Belongs to the type-I restriction system S methylase family.</text>
</comment>
<evidence type="ECO:0000313" key="7">
    <source>
        <dbReference type="Proteomes" id="UP000271380"/>
    </source>
</evidence>
<dbReference type="RefSeq" id="WP_126316751.1">
    <property type="nucleotide sequence ID" value="NZ_LR134377.1"/>
</dbReference>
<feature type="domain" description="Type I restriction modification DNA specificity" evidence="5">
    <location>
        <begin position="3"/>
        <end position="168"/>
    </location>
</feature>
<evidence type="ECO:0000256" key="3">
    <source>
        <dbReference type="ARBA" id="ARBA00023125"/>
    </source>
</evidence>
<accession>A0AB38VR14</accession>
<dbReference type="Proteomes" id="UP000271380">
    <property type="component" value="Chromosome"/>
</dbReference>
<organism evidence="6 7">
    <name type="scientific">Corynebacterium kutscheri</name>
    <dbReference type="NCBI Taxonomy" id="35755"/>
    <lineage>
        <taxon>Bacteria</taxon>
        <taxon>Bacillati</taxon>
        <taxon>Actinomycetota</taxon>
        <taxon>Actinomycetes</taxon>
        <taxon>Mycobacteriales</taxon>
        <taxon>Corynebacteriaceae</taxon>
        <taxon>Corynebacterium</taxon>
    </lineage>
</organism>
<dbReference type="EMBL" id="LR134377">
    <property type="protein sequence ID" value="VEH06384.1"/>
    <property type="molecule type" value="Genomic_DNA"/>
</dbReference>
<dbReference type="Pfam" id="PF01420">
    <property type="entry name" value="Methylase_S"/>
    <property type="match status" value="1"/>
</dbReference>
<protein>
    <submittedName>
        <fullName evidence="6">Type I restriction enzyme, S subunit</fullName>
    </submittedName>
</protein>
<evidence type="ECO:0000256" key="1">
    <source>
        <dbReference type="ARBA" id="ARBA00010923"/>
    </source>
</evidence>
<keyword evidence="2" id="KW-0680">Restriction system</keyword>
<evidence type="ECO:0000256" key="2">
    <source>
        <dbReference type="ARBA" id="ARBA00022747"/>
    </source>
</evidence>
<evidence type="ECO:0000259" key="5">
    <source>
        <dbReference type="Pfam" id="PF01420"/>
    </source>
</evidence>
<dbReference type="InterPro" id="IPR044946">
    <property type="entry name" value="Restrct_endonuc_typeI_TRD_sf"/>
</dbReference>
<evidence type="ECO:0000313" key="6">
    <source>
        <dbReference type="EMBL" id="VEH06384.1"/>
    </source>
</evidence>
<dbReference type="GO" id="GO:0003677">
    <property type="term" value="F:DNA binding"/>
    <property type="evidence" value="ECO:0007669"/>
    <property type="project" value="UniProtKB-KW"/>
</dbReference>
<gene>
    <name evidence="6" type="primary">hsdS</name>
    <name evidence="6" type="ORF">NCTC949_01095</name>
</gene>
<comment type="subunit">
    <text evidence="4">The methyltransferase is composed of M and S polypeptides.</text>
</comment>
<evidence type="ECO:0000256" key="4">
    <source>
        <dbReference type="ARBA" id="ARBA00038652"/>
    </source>
</evidence>